<dbReference type="PANTHER" id="PTHR36836:SF1">
    <property type="entry name" value="COLANIC ACID BIOSYNTHESIS PROTEIN WCAK"/>
    <property type="match status" value="1"/>
</dbReference>
<organism evidence="2 3">
    <name type="scientific">Rosistilla ulvae</name>
    <dbReference type="NCBI Taxonomy" id="1930277"/>
    <lineage>
        <taxon>Bacteria</taxon>
        <taxon>Pseudomonadati</taxon>
        <taxon>Planctomycetota</taxon>
        <taxon>Planctomycetia</taxon>
        <taxon>Pirellulales</taxon>
        <taxon>Pirellulaceae</taxon>
        <taxon>Rosistilla</taxon>
    </lineage>
</organism>
<dbReference type="PANTHER" id="PTHR36836">
    <property type="entry name" value="COLANIC ACID BIOSYNTHESIS PROTEIN WCAK"/>
    <property type="match status" value="1"/>
</dbReference>
<dbReference type="AlphaFoldDB" id="A0A517M0D7"/>
<evidence type="ECO:0000313" key="2">
    <source>
        <dbReference type="EMBL" id="QDS88348.1"/>
    </source>
</evidence>
<dbReference type="KEGG" id="ruv:EC9_25380"/>
<dbReference type="InterPro" id="IPR007345">
    <property type="entry name" value="Polysacch_pyruvyl_Trfase"/>
</dbReference>
<evidence type="ECO:0000313" key="3">
    <source>
        <dbReference type="Proteomes" id="UP000319557"/>
    </source>
</evidence>
<sequence length="351" mass="39261">MAHAIGRWAGTTHNDVCCAVQPACDNFRGRGRAGLSALIQGDKFSKTWFFSKYAPEYFLQQYGIVADQSVDATLDASGFAYGDQWGRAKTEELLTNARKWKKQGRKIILLPQSVGTFNDQAIADNFKKACDNIDYIFPRDKISVESMKHLDVQVPFERSPDFTILAPALTCYQYREYHGATWLIPNVMILEKGSDLHRANYLEFFRIVIANLLARGERPVVLAHSQGDRELSRTIAGNKVPLVTEKDPLMIKGLISNGRLVVGSRYHAIVSALCSLVPAVGVGWSHKYSCLFSDFGITDLLLQPILSNQKIDEAITKALECPTTAKSLERGRDEYGQKTTAMWNCVEQVLF</sequence>
<protein>
    <submittedName>
        <fullName evidence="2">Polysaccharide pyruvyl transferase</fullName>
    </submittedName>
</protein>
<dbReference type="EMBL" id="CP036261">
    <property type="protein sequence ID" value="QDS88348.1"/>
    <property type="molecule type" value="Genomic_DNA"/>
</dbReference>
<reference evidence="2 3" key="1">
    <citation type="submission" date="2019-02" db="EMBL/GenBank/DDBJ databases">
        <title>Deep-cultivation of Planctomycetes and their phenomic and genomic characterization uncovers novel biology.</title>
        <authorList>
            <person name="Wiegand S."/>
            <person name="Jogler M."/>
            <person name="Boedeker C."/>
            <person name="Pinto D."/>
            <person name="Vollmers J."/>
            <person name="Rivas-Marin E."/>
            <person name="Kohn T."/>
            <person name="Peeters S.H."/>
            <person name="Heuer A."/>
            <person name="Rast P."/>
            <person name="Oberbeckmann S."/>
            <person name="Bunk B."/>
            <person name="Jeske O."/>
            <person name="Meyerdierks A."/>
            <person name="Storesund J.E."/>
            <person name="Kallscheuer N."/>
            <person name="Luecker S."/>
            <person name="Lage O.M."/>
            <person name="Pohl T."/>
            <person name="Merkel B.J."/>
            <person name="Hornburger P."/>
            <person name="Mueller R.-W."/>
            <person name="Bruemmer F."/>
            <person name="Labrenz M."/>
            <person name="Spormann A.M."/>
            <person name="Op den Camp H."/>
            <person name="Overmann J."/>
            <person name="Amann R."/>
            <person name="Jetten M.S.M."/>
            <person name="Mascher T."/>
            <person name="Medema M.H."/>
            <person name="Devos D.P."/>
            <person name="Kaster A.-K."/>
            <person name="Ovreas L."/>
            <person name="Rohde M."/>
            <person name="Galperin M.Y."/>
            <person name="Jogler C."/>
        </authorList>
    </citation>
    <scope>NUCLEOTIDE SEQUENCE [LARGE SCALE GENOMIC DNA]</scope>
    <source>
        <strain evidence="2 3">EC9</strain>
    </source>
</reference>
<dbReference type="Pfam" id="PF04230">
    <property type="entry name" value="PS_pyruv_trans"/>
    <property type="match status" value="1"/>
</dbReference>
<proteinExistence type="predicted"/>
<dbReference type="Proteomes" id="UP000319557">
    <property type="component" value="Chromosome"/>
</dbReference>
<dbReference type="GO" id="GO:0016740">
    <property type="term" value="F:transferase activity"/>
    <property type="evidence" value="ECO:0007669"/>
    <property type="project" value="UniProtKB-KW"/>
</dbReference>
<evidence type="ECO:0000259" key="1">
    <source>
        <dbReference type="Pfam" id="PF04230"/>
    </source>
</evidence>
<dbReference type="OrthoDB" id="3199616at2"/>
<gene>
    <name evidence="2" type="ORF">EC9_25380</name>
</gene>
<feature type="domain" description="Polysaccharide pyruvyl transferase" evidence="1">
    <location>
        <begin position="70"/>
        <end position="286"/>
    </location>
</feature>
<name>A0A517M0D7_9BACT</name>
<dbReference type="RefSeq" id="WP_145345519.1">
    <property type="nucleotide sequence ID" value="NZ_CP036261.1"/>
</dbReference>
<accession>A0A517M0D7</accession>
<keyword evidence="3" id="KW-1185">Reference proteome</keyword>
<keyword evidence="2" id="KW-0808">Transferase</keyword>